<comment type="similarity">
    <text evidence="3">Belongs to the Ahb/Nir family.</text>
</comment>
<evidence type="ECO:0000259" key="7">
    <source>
        <dbReference type="Pfam" id="PF22451"/>
    </source>
</evidence>
<reference evidence="9" key="1">
    <citation type="submission" date="2005-09" db="EMBL/GenBank/DDBJ databases">
        <title>Complete genome sequence of Clostridium kluyveri and comparative genomics of Clostridia species.</title>
        <authorList>
            <person name="Inui M."/>
            <person name="Nonaka H."/>
            <person name="Shinoda Y."/>
            <person name="Ikenaga Y."/>
            <person name="Abe M."/>
            <person name="Naito K."/>
            <person name="Vertes A.A."/>
            <person name="Yukawa H."/>
        </authorList>
    </citation>
    <scope>NUCLEOTIDE SEQUENCE [LARGE SCALE GENOMIC DNA]</scope>
    <source>
        <strain evidence="9">NBRC 12016</strain>
    </source>
</reference>
<dbReference type="Pfam" id="PF22451">
    <property type="entry name" value="NirdL-like_HTH"/>
    <property type="match status" value="1"/>
</dbReference>
<evidence type="ECO:0000256" key="3">
    <source>
        <dbReference type="ARBA" id="ARBA00023457"/>
    </source>
</evidence>
<dbReference type="InterPro" id="IPR040523">
    <property type="entry name" value="AsnC_trans_reg2"/>
</dbReference>
<evidence type="ECO:0000259" key="6">
    <source>
        <dbReference type="Pfam" id="PF17805"/>
    </source>
</evidence>
<dbReference type="PANTHER" id="PTHR43413:SF1">
    <property type="entry name" value="SIROHEME DECARBOXYLASE NIRL SUBUNIT"/>
    <property type="match status" value="1"/>
</dbReference>
<dbReference type="InterPro" id="IPR036388">
    <property type="entry name" value="WH-like_DNA-bd_sf"/>
</dbReference>
<protein>
    <recommendedName>
        <fullName evidence="4">siroheme decarboxylase</fullName>
        <ecNumber evidence="4">4.1.1.111</ecNumber>
    </recommendedName>
</protein>
<gene>
    <name evidence="8" type="ordered locus">CKR_0327</name>
</gene>
<keyword evidence="1" id="KW-0456">Lyase</keyword>
<dbReference type="InterPro" id="IPR053953">
    <property type="entry name" value="NirdL-like_HTH"/>
</dbReference>
<dbReference type="GO" id="GO:0016829">
    <property type="term" value="F:lyase activity"/>
    <property type="evidence" value="ECO:0007669"/>
    <property type="project" value="UniProtKB-KW"/>
</dbReference>
<dbReference type="InterPro" id="IPR050684">
    <property type="entry name" value="HTH-Siroheme_Decarb"/>
</dbReference>
<evidence type="ECO:0000256" key="5">
    <source>
        <dbReference type="ARBA" id="ARBA00048470"/>
    </source>
</evidence>
<dbReference type="Gene3D" id="1.10.10.10">
    <property type="entry name" value="Winged helix-like DNA-binding domain superfamily/Winged helix DNA-binding domain"/>
    <property type="match status" value="1"/>
</dbReference>
<dbReference type="Pfam" id="PF17805">
    <property type="entry name" value="AsnC_trans_reg2"/>
    <property type="match status" value="1"/>
</dbReference>
<feature type="domain" description="Siroheme decarboxylase AsnC-like ligand binding" evidence="6">
    <location>
        <begin position="61"/>
        <end position="141"/>
    </location>
</feature>
<evidence type="ECO:0000313" key="8">
    <source>
        <dbReference type="EMBL" id="BAH05378.1"/>
    </source>
</evidence>
<feature type="domain" description="Siroheme decarboxylase NirL-like HTH" evidence="7">
    <location>
        <begin position="8"/>
        <end position="51"/>
    </location>
</feature>
<name>B9DYQ3_CLOK1</name>
<dbReference type="RefSeq" id="WP_012620113.1">
    <property type="nucleotide sequence ID" value="NC_011837.1"/>
</dbReference>
<dbReference type="KEGG" id="ckr:CKR_0327"/>
<dbReference type="Proteomes" id="UP000007969">
    <property type="component" value="Chromosome"/>
</dbReference>
<comment type="pathway">
    <text evidence="2">Porphyrin-containing compound metabolism.</text>
</comment>
<dbReference type="EC" id="4.1.1.111" evidence="4"/>
<dbReference type="EMBL" id="AP009049">
    <property type="protein sequence ID" value="BAH05378.1"/>
    <property type="molecule type" value="Genomic_DNA"/>
</dbReference>
<evidence type="ECO:0000256" key="1">
    <source>
        <dbReference type="ARBA" id="ARBA00023239"/>
    </source>
</evidence>
<proteinExistence type="inferred from homology"/>
<evidence type="ECO:0000256" key="2">
    <source>
        <dbReference type="ARBA" id="ARBA00023444"/>
    </source>
</evidence>
<comment type="catalytic activity">
    <reaction evidence="5">
        <text>siroheme + 2 H(+) = 12,18-didecarboxysiroheme + 2 CO2</text>
        <dbReference type="Rhea" id="RHEA:19093"/>
        <dbReference type="ChEBI" id="CHEBI:15378"/>
        <dbReference type="ChEBI" id="CHEBI:16526"/>
        <dbReference type="ChEBI" id="CHEBI:60052"/>
        <dbReference type="ChEBI" id="CHEBI:140497"/>
        <dbReference type="EC" id="4.1.1.111"/>
    </reaction>
</comment>
<evidence type="ECO:0000256" key="4">
    <source>
        <dbReference type="ARBA" id="ARBA00023471"/>
    </source>
</evidence>
<dbReference type="AlphaFoldDB" id="B9DYQ3"/>
<dbReference type="HOGENOM" id="CLU_112007_1_0_9"/>
<accession>B9DYQ3</accession>
<organism evidence="8 9">
    <name type="scientific">Clostridium kluyveri (strain NBRC 12016)</name>
    <dbReference type="NCBI Taxonomy" id="583346"/>
    <lineage>
        <taxon>Bacteria</taxon>
        <taxon>Bacillati</taxon>
        <taxon>Bacillota</taxon>
        <taxon>Clostridia</taxon>
        <taxon>Eubacteriales</taxon>
        <taxon>Clostridiaceae</taxon>
        <taxon>Clostridium</taxon>
    </lineage>
</organism>
<dbReference type="Gene3D" id="3.30.70.3460">
    <property type="match status" value="1"/>
</dbReference>
<evidence type="ECO:0000313" key="9">
    <source>
        <dbReference type="Proteomes" id="UP000007969"/>
    </source>
</evidence>
<sequence length="151" mass="17202">MKGKGMDLLNIIQNDFPIESRPFLTLANKLDMTEEEVIELMKKFKESGYIRRLGGVFDSGKLGYTSTLCAIEVPEERVEEVASIINGYSGVTHNYLRMHKYNMWFTLTVSTSESIEDTLEKIKNSIKINNILVLNSLNTFKIKVNFNVEGV</sequence>
<dbReference type="PANTHER" id="PTHR43413">
    <property type="entry name" value="TRANSCRIPTIONAL REGULATOR, ASNC FAMILY"/>
    <property type="match status" value="1"/>
</dbReference>